<evidence type="ECO:0000313" key="2">
    <source>
        <dbReference type="Proteomes" id="UP000600946"/>
    </source>
</evidence>
<evidence type="ECO:0000313" key="1">
    <source>
        <dbReference type="EMBL" id="GGY49714.1"/>
    </source>
</evidence>
<protein>
    <submittedName>
        <fullName evidence="1">Uncharacterized protein</fullName>
    </submittedName>
</protein>
<name>A0ABQ3AEI6_9ACTN</name>
<dbReference type="EMBL" id="BMUU01000009">
    <property type="protein sequence ID" value="GGY49714.1"/>
    <property type="molecule type" value="Genomic_DNA"/>
</dbReference>
<dbReference type="Proteomes" id="UP000600946">
    <property type="component" value="Unassembled WGS sequence"/>
</dbReference>
<gene>
    <name evidence="1" type="ORF">GCM10010326_49930</name>
</gene>
<organism evidence="1 2">
    <name type="scientific">Streptomyces xanthochromogenes</name>
    <dbReference type="NCBI Taxonomy" id="67384"/>
    <lineage>
        <taxon>Bacteria</taxon>
        <taxon>Bacillati</taxon>
        <taxon>Actinomycetota</taxon>
        <taxon>Actinomycetes</taxon>
        <taxon>Kitasatosporales</taxon>
        <taxon>Streptomycetaceae</taxon>
        <taxon>Streptomyces</taxon>
    </lineage>
</organism>
<proteinExistence type="predicted"/>
<sequence length="171" mass="18617">MNTVDTPVVHRLTESERESIRDWLAGSLNRPQVAKDQWEKGGIAALALGRRFSAVRLTEPLVYAGTGSRMSVHVTRALASALRGPVLHAPSIQRFYAFTPPAAPTWEHSPYAEYLGRDNYLGVPPIELTDPEDGLEGYWAVPVTRPGDLCDPTRLAALIVAGSLELKGAES</sequence>
<accession>A0ABQ3AEI6</accession>
<keyword evidence="2" id="KW-1185">Reference proteome</keyword>
<dbReference type="GeneID" id="96292908"/>
<comment type="caution">
    <text evidence="1">The sequence shown here is derived from an EMBL/GenBank/DDBJ whole genome shotgun (WGS) entry which is preliminary data.</text>
</comment>
<dbReference type="RefSeq" id="WP_190028312.1">
    <property type="nucleotide sequence ID" value="NZ_BMUU01000009.1"/>
</dbReference>
<reference evidence="2" key="1">
    <citation type="journal article" date="2019" name="Int. J. Syst. Evol. Microbiol.">
        <title>The Global Catalogue of Microorganisms (GCM) 10K type strain sequencing project: providing services to taxonomists for standard genome sequencing and annotation.</title>
        <authorList>
            <consortium name="The Broad Institute Genomics Platform"/>
            <consortium name="The Broad Institute Genome Sequencing Center for Infectious Disease"/>
            <person name="Wu L."/>
            <person name="Ma J."/>
        </authorList>
    </citation>
    <scope>NUCLEOTIDE SEQUENCE [LARGE SCALE GENOMIC DNA]</scope>
    <source>
        <strain evidence="2">JCM 4594</strain>
    </source>
</reference>